<protein>
    <recommendedName>
        <fullName evidence="4">Hydantoin racemase-like protein</fullName>
    </recommendedName>
</protein>
<dbReference type="AlphaFoldDB" id="A0A6A5X1M8"/>
<dbReference type="PANTHER" id="PTHR28047:SF5">
    <property type="entry name" value="PROTEIN DCG1"/>
    <property type="match status" value="1"/>
</dbReference>
<dbReference type="InterPro" id="IPR015942">
    <property type="entry name" value="Asp/Glu/hydantoin_racemase"/>
</dbReference>
<sequence>MREARSLLVINPNSTVAMTDGLRPLVDALHFKDTKHEYFTARSGPKSINDEDDAVESVKHCLPELQSLLDTYDGFLVACYSKHPLVPLLKAEAGVKDGRKPVTGIFEASVSTSLQLIHPDERFGIVSTGKVWEGILSEAVVDFLGTGSEASKRFAGVETTGLNATDLHDAPQEEVRKRMKDAVKRLLRKGRVGAICLGCAGMSGMDEMVREACVEELGEVEGGRVRIVDGVQAGVAWLEGAVRSGF</sequence>
<dbReference type="InterPro" id="IPR053714">
    <property type="entry name" value="Iso_Racemase_Enz_sf"/>
</dbReference>
<accession>A0A6A5X1M8</accession>
<dbReference type="OrthoDB" id="412018at2759"/>
<evidence type="ECO:0000256" key="1">
    <source>
        <dbReference type="ARBA" id="ARBA00038414"/>
    </source>
</evidence>
<name>A0A6A5X1M8_9PLEO</name>
<gene>
    <name evidence="2" type="ORF">P154DRAFT_426897</name>
</gene>
<evidence type="ECO:0000313" key="3">
    <source>
        <dbReference type="Proteomes" id="UP000799779"/>
    </source>
</evidence>
<dbReference type="Pfam" id="PF01177">
    <property type="entry name" value="Asp_Glu_race"/>
    <property type="match status" value="1"/>
</dbReference>
<organism evidence="2 3">
    <name type="scientific">Amniculicola lignicola CBS 123094</name>
    <dbReference type="NCBI Taxonomy" id="1392246"/>
    <lineage>
        <taxon>Eukaryota</taxon>
        <taxon>Fungi</taxon>
        <taxon>Dikarya</taxon>
        <taxon>Ascomycota</taxon>
        <taxon>Pezizomycotina</taxon>
        <taxon>Dothideomycetes</taxon>
        <taxon>Pleosporomycetidae</taxon>
        <taxon>Pleosporales</taxon>
        <taxon>Amniculicolaceae</taxon>
        <taxon>Amniculicola</taxon>
    </lineage>
</organism>
<dbReference type="InterPro" id="IPR052186">
    <property type="entry name" value="Hydantoin_racemase-like"/>
</dbReference>
<dbReference type="Proteomes" id="UP000799779">
    <property type="component" value="Unassembled WGS sequence"/>
</dbReference>
<reference evidence="2" key="1">
    <citation type="journal article" date="2020" name="Stud. Mycol.">
        <title>101 Dothideomycetes genomes: a test case for predicting lifestyles and emergence of pathogens.</title>
        <authorList>
            <person name="Haridas S."/>
            <person name="Albert R."/>
            <person name="Binder M."/>
            <person name="Bloem J."/>
            <person name="Labutti K."/>
            <person name="Salamov A."/>
            <person name="Andreopoulos B."/>
            <person name="Baker S."/>
            <person name="Barry K."/>
            <person name="Bills G."/>
            <person name="Bluhm B."/>
            <person name="Cannon C."/>
            <person name="Castanera R."/>
            <person name="Culley D."/>
            <person name="Daum C."/>
            <person name="Ezra D."/>
            <person name="Gonzalez J."/>
            <person name="Henrissat B."/>
            <person name="Kuo A."/>
            <person name="Liang C."/>
            <person name="Lipzen A."/>
            <person name="Lutzoni F."/>
            <person name="Magnuson J."/>
            <person name="Mondo S."/>
            <person name="Nolan M."/>
            <person name="Ohm R."/>
            <person name="Pangilinan J."/>
            <person name="Park H.-J."/>
            <person name="Ramirez L."/>
            <person name="Alfaro M."/>
            <person name="Sun H."/>
            <person name="Tritt A."/>
            <person name="Yoshinaga Y."/>
            <person name="Zwiers L.-H."/>
            <person name="Turgeon B."/>
            <person name="Goodwin S."/>
            <person name="Spatafora J."/>
            <person name="Crous P."/>
            <person name="Grigoriev I."/>
        </authorList>
    </citation>
    <scope>NUCLEOTIDE SEQUENCE</scope>
    <source>
        <strain evidence="2">CBS 123094</strain>
    </source>
</reference>
<evidence type="ECO:0008006" key="4">
    <source>
        <dbReference type="Google" id="ProtNLM"/>
    </source>
</evidence>
<keyword evidence="3" id="KW-1185">Reference proteome</keyword>
<comment type="similarity">
    <text evidence="1">Belongs to the HyuE racemase family.</text>
</comment>
<dbReference type="EMBL" id="ML977568">
    <property type="protein sequence ID" value="KAF2004236.1"/>
    <property type="molecule type" value="Genomic_DNA"/>
</dbReference>
<dbReference type="Gene3D" id="3.40.50.12500">
    <property type="match status" value="1"/>
</dbReference>
<dbReference type="GO" id="GO:0047661">
    <property type="term" value="F:amino-acid racemase activity"/>
    <property type="evidence" value="ECO:0007669"/>
    <property type="project" value="InterPro"/>
</dbReference>
<proteinExistence type="inferred from homology"/>
<evidence type="ECO:0000313" key="2">
    <source>
        <dbReference type="EMBL" id="KAF2004236.1"/>
    </source>
</evidence>
<dbReference type="PANTHER" id="PTHR28047">
    <property type="entry name" value="PROTEIN DCG1"/>
    <property type="match status" value="1"/>
</dbReference>